<evidence type="ECO:0000313" key="7">
    <source>
        <dbReference type="Proteomes" id="UP000593562"/>
    </source>
</evidence>
<dbReference type="InterPro" id="IPR003406">
    <property type="entry name" value="Glyco_trans_14"/>
</dbReference>
<evidence type="ECO:0000256" key="2">
    <source>
        <dbReference type="ARBA" id="ARBA00022676"/>
    </source>
</evidence>
<dbReference type="AlphaFoldDB" id="A0A7J7CAT0"/>
<sequence length="192" mass="22125">MISFYGTNKFSFDPGIDKIFYCFDSKEMRPGKFQLAKKENMMFSNISFVDNFVDPGPLENGRYIECMLPEVEFQDFRKGAQWFTRNRQHVLIVVANSFCYSIFRDHCKPSLEWKSCIDERLAEHKAFDDWLPITSWSAAVYKGVPEDVQYVYKATTTAGKVFNFFSTLGDVAFAYAGHNVVIGDSSNNHIHT</sequence>
<protein>
    <submittedName>
        <fullName evidence="6">Uncharacterized protein</fullName>
    </submittedName>
</protein>
<dbReference type="Proteomes" id="UP000593562">
    <property type="component" value="Unassembled WGS sequence"/>
</dbReference>
<proteinExistence type="predicted"/>
<evidence type="ECO:0000256" key="3">
    <source>
        <dbReference type="ARBA" id="ARBA00022679"/>
    </source>
</evidence>
<dbReference type="Pfam" id="PF02485">
    <property type="entry name" value="Branch"/>
    <property type="match status" value="1"/>
</dbReference>
<dbReference type="GO" id="GO:0016020">
    <property type="term" value="C:membrane"/>
    <property type="evidence" value="ECO:0007669"/>
    <property type="project" value="UniProtKB-SubCell"/>
</dbReference>
<name>A0A7J7CAT0_TRIWF</name>
<keyword evidence="4" id="KW-0472">Membrane</keyword>
<reference evidence="6 7" key="1">
    <citation type="journal article" date="2020" name="Nat. Commun.">
        <title>Genome of Tripterygium wilfordii and identification of cytochrome P450 involved in triptolide biosynthesis.</title>
        <authorList>
            <person name="Tu L."/>
            <person name="Su P."/>
            <person name="Zhang Z."/>
            <person name="Gao L."/>
            <person name="Wang J."/>
            <person name="Hu T."/>
            <person name="Zhou J."/>
            <person name="Zhang Y."/>
            <person name="Zhao Y."/>
            <person name="Liu Y."/>
            <person name="Song Y."/>
            <person name="Tong Y."/>
            <person name="Lu Y."/>
            <person name="Yang J."/>
            <person name="Xu C."/>
            <person name="Jia M."/>
            <person name="Peters R.J."/>
            <person name="Huang L."/>
            <person name="Gao W."/>
        </authorList>
    </citation>
    <scope>NUCLEOTIDE SEQUENCE [LARGE SCALE GENOMIC DNA]</scope>
    <source>
        <strain evidence="7">cv. XIE 37</strain>
        <tissue evidence="6">Leaf</tissue>
    </source>
</reference>
<keyword evidence="3" id="KW-0808">Transferase</keyword>
<dbReference type="PANTHER" id="PTHR31042">
    <property type="entry name" value="CORE-2/I-BRANCHING BETA-1,6-N-ACETYLGLUCOSAMINYLTRANSFERASE FAMILY PROTEIN-RELATED"/>
    <property type="match status" value="1"/>
</dbReference>
<dbReference type="EMBL" id="JAAARO010000019">
    <property type="protein sequence ID" value="KAF5731212.1"/>
    <property type="molecule type" value="Genomic_DNA"/>
</dbReference>
<evidence type="ECO:0000313" key="6">
    <source>
        <dbReference type="EMBL" id="KAF5731212.1"/>
    </source>
</evidence>
<keyword evidence="2" id="KW-0328">Glycosyltransferase</keyword>
<dbReference type="InterPro" id="IPR044174">
    <property type="entry name" value="BC10-like"/>
</dbReference>
<evidence type="ECO:0000256" key="4">
    <source>
        <dbReference type="ARBA" id="ARBA00023136"/>
    </source>
</evidence>
<dbReference type="InParanoid" id="A0A7J7CAT0"/>
<organism evidence="6 7">
    <name type="scientific">Tripterygium wilfordii</name>
    <name type="common">Thunder God vine</name>
    <dbReference type="NCBI Taxonomy" id="458696"/>
    <lineage>
        <taxon>Eukaryota</taxon>
        <taxon>Viridiplantae</taxon>
        <taxon>Streptophyta</taxon>
        <taxon>Embryophyta</taxon>
        <taxon>Tracheophyta</taxon>
        <taxon>Spermatophyta</taxon>
        <taxon>Magnoliopsida</taxon>
        <taxon>eudicotyledons</taxon>
        <taxon>Gunneridae</taxon>
        <taxon>Pentapetalae</taxon>
        <taxon>rosids</taxon>
        <taxon>fabids</taxon>
        <taxon>Celastrales</taxon>
        <taxon>Celastraceae</taxon>
        <taxon>Tripterygium</taxon>
    </lineage>
</organism>
<comment type="caution">
    <text evidence="6">The sequence shown here is derived from an EMBL/GenBank/DDBJ whole genome shotgun (WGS) entry which is preliminary data.</text>
</comment>
<dbReference type="PANTHER" id="PTHR31042:SF150">
    <property type="entry name" value="OS06G0661900 PROTEIN"/>
    <property type="match status" value="1"/>
</dbReference>
<accession>A0A7J7CAT0</accession>
<comment type="subcellular location">
    <subcellularLocation>
        <location evidence="1">Membrane</location>
        <topology evidence="1">Single-pass type II membrane protein</topology>
    </subcellularLocation>
</comment>
<evidence type="ECO:0000256" key="5">
    <source>
        <dbReference type="ARBA" id="ARBA00023180"/>
    </source>
</evidence>
<dbReference type="GO" id="GO:0016757">
    <property type="term" value="F:glycosyltransferase activity"/>
    <property type="evidence" value="ECO:0007669"/>
    <property type="project" value="UniProtKB-KW"/>
</dbReference>
<evidence type="ECO:0000256" key="1">
    <source>
        <dbReference type="ARBA" id="ARBA00004606"/>
    </source>
</evidence>
<keyword evidence="5" id="KW-0325">Glycoprotein</keyword>
<gene>
    <name evidence="6" type="ORF">HS088_TW19G00817</name>
</gene>
<keyword evidence="7" id="KW-1185">Reference proteome</keyword>